<evidence type="ECO:0000313" key="2">
    <source>
        <dbReference type="EMBL" id="KAK3799824.1"/>
    </source>
</evidence>
<gene>
    <name evidence="2" type="ORF">RRG08_048547</name>
</gene>
<evidence type="ECO:0000313" key="3">
    <source>
        <dbReference type="Proteomes" id="UP001283361"/>
    </source>
</evidence>
<reference evidence="2" key="1">
    <citation type="journal article" date="2023" name="G3 (Bethesda)">
        <title>A reference genome for the long-term kleptoplast-retaining sea slug Elysia crispata morphotype clarki.</title>
        <authorList>
            <person name="Eastman K.E."/>
            <person name="Pendleton A.L."/>
            <person name="Shaikh M.A."/>
            <person name="Suttiyut T."/>
            <person name="Ogas R."/>
            <person name="Tomko P."/>
            <person name="Gavelis G."/>
            <person name="Widhalm J.R."/>
            <person name="Wisecaver J.H."/>
        </authorList>
    </citation>
    <scope>NUCLEOTIDE SEQUENCE</scope>
    <source>
        <strain evidence="2">ECLA1</strain>
    </source>
</reference>
<protein>
    <submittedName>
        <fullName evidence="2">Uncharacterized protein</fullName>
    </submittedName>
</protein>
<dbReference type="AlphaFoldDB" id="A0AAE1B4P9"/>
<organism evidence="2 3">
    <name type="scientific">Elysia crispata</name>
    <name type="common">lettuce slug</name>
    <dbReference type="NCBI Taxonomy" id="231223"/>
    <lineage>
        <taxon>Eukaryota</taxon>
        <taxon>Metazoa</taxon>
        <taxon>Spiralia</taxon>
        <taxon>Lophotrochozoa</taxon>
        <taxon>Mollusca</taxon>
        <taxon>Gastropoda</taxon>
        <taxon>Heterobranchia</taxon>
        <taxon>Euthyneura</taxon>
        <taxon>Panpulmonata</taxon>
        <taxon>Sacoglossa</taxon>
        <taxon>Placobranchoidea</taxon>
        <taxon>Plakobranchidae</taxon>
        <taxon>Elysia</taxon>
    </lineage>
</organism>
<dbReference type="Proteomes" id="UP001283361">
    <property type="component" value="Unassembled WGS sequence"/>
</dbReference>
<keyword evidence="3" id="KW-1185">Reference proteome</keyword>
<sequence>MLSVQTCLGMECELTTMKTLDGNIGSELFYKDVHMTHGASSREEDAEMYTLSTARLTSRQTRRHAQPHRQETNRMILFNKDESQYPIGGFQPSSALT</sequence>
<feature type="region of interest" description="Disordered" evidence="1">
    <location>
        <begin position="55"/>
        <end position="78"/>
    </location>
</feature>
<proteinExistence type="predicted"/>
<comment type="caution">
    <text evidence="2">The sequence shown here is derived from an EMBL/GenBank/DDBJ whole genome shotgun (WGS) entry which is preliminary data.</text>
</comment>
<accession>A0AAE1B4P9</accession>
<name>A0AAE1B4P9_9GAST</name>
<dbReference type="EMBL" id="JAWDGP010000534">
    <property type="protein sequence ID" value="KAK3799824.1"/>
    <property type="molecule type" value="Genomic_DNA"/>
</dbReference>
<evidence type="ECO:0000256" key="1">
    <source>
        <dbReference type="SAM" id="MobiDB-lite"/>
    </source>
</evidence>